<sequence>MAEVDIVRRRNDGPRFVTGSLLRHILSMTAAGAVGLMAIFIGDLANIYFLSRLGDEAIVAAVGYASSILFFSTSIGIGLAIAATSLIAPALGARRRVRARRLSVNAHMLTFLFSAVASVAIWFAIRPLLELLGATGRTLELASFYLVVLVPTLPLLSLGMTSAAVLRSVGDARRAMHVTLSGAIVNTILDLVFIVHFGWGLEGAVLSSLLARIVIMGVGFYGVISVHDLMGRPKIATLKQDAPPFCRIAGPAVLTNIAPAVGNGYITLAISAYGDAAVAAWAIIGRITPVAFGAIYALSGTVGPILGQNFGARSPSRMRDVFTLSLLTMAAFTGLAWLILALVAHPLAGLFKAGPEARDLIVFFCRWLSPLFVFLGTVFITNAVFNTLGRAHFSTLLNWGRATVGTVPFVLLGGKFYGAEGVLAGNMIGGVAFGLIAIIAGYRLIDRVGETLEL</sequence>
<dbReference type="RefSeq" id="WP_092863674.1">
    <property type="nucleotide sequence ID" value="NZ_FPCH01000001.1"/>
</dbReference>
<comment type="subcellular location">
    <subcellularLocation>
        <location evidence="1">Cell inner membrane</location>
        <topology evidence="1">Multi-pass membrane protein</topology>
    </subcellularLocation>
</comment>
<dbReference type="PIRSF" id="PIRSF006603">
    <property type="entry name" value="DinF"/>
    <property type="match status" value="1"/>
</dbReference>
<evidence type="ECO:0000313" key="9">
    <source>
        <dbReference type="Proteomes" id="UP000199423"/>
    </source>
</evidence>
<keyword evidence="9" id="KW-1185">Reference proteome</keyword>
<proteinExistence type="predicted"/>
<feature type="transmembrane region" description="Helical" evidence="7">
    <location>
        <begin position="321"/>
        <end position="348"/>
    </location>
</feature>
<feature type="transmembrane region" description="Helical" evidence="7">
    <location>
        <begin position="178"/>
        <end position="199"/>
    </location>
</feature>
<evidence type="ECO:0000256" key="5">
    <source>
        <dbReference type="ARBA" id="ARBA00022989"/>
    </source>
</evidence>
<accession>A0A1I7MVK6</accession>
<dbReference type="InterPro" id="IPR002528">
    <property type="entry name" value="MATE_fam"/>
</dbReference>
<protein>
    <submittedName>
        <fullName evidence="8">Putative efflux protein, MATE family</fullName>
    </submittedName>
</protein>
<dbReference type="Pfam" id="PF01554">
    <property type="entry name" value="MatE"/>
    <property type="match status" value="2"/>
</dbReference>
<feature type="transmembrane region" description="Helical" evidence="7">
    <location>
        <begin position="21"/>
        <end position="41"/>
    </location>
</feature>
<gene>
    <name evidence="8" type="ORF">SAMN04488557_0476</name>
</gene>
<dbReference type="GO" id="GO:0042910">
    <property type="term" value="F:xenobiotic transmembrane transporter activity"/>
    <property type="evidence" value="ECO:0007669"/>
    <property type="project" value="InterPro"/>
</dbReference>
<feature type="transmembrane region" description="Helical" evidence="7">
    <location>
        <begin position="360"/>
        <end position="384"/>
    </location>
</feature>
<dbReference type="AlphaFoldDB" id="A0A1I7MVK6"/>
<feature type="transmembrane region" description="Helical" evidence="7">
    <location>
        <begin position="205"/>
        <end position="224"/>
    </location>
</feature>
<evidence type="ECO:0000256" key="4">
    <source>
        <dbReference type="ARBA" id="ARBA00022692"/>
    </source>
</evidence>
<dbReference type="GO" id="GO:0005886">
    <property type="term" value="C:plasma membrane"/>
    <property type="evidence" value="ECO:0007669"/>
    <property type="project" value="UniProtKB-SubCell"/>
</dbReference>
<dbReference type="NCBIfam" id="TIGR00797">
    <property type="entry name" value="matE"/>
    <property type="match status" value="1"/>
</dbReference>
<feature type="transmembrane region" description="Helical" evidence="7">
    <location>
        <begin position="145"/>
        <end position="166"/>
    </location>
</feature>
<evidence type="ECO:0000256" key="1">
    <source>
        <dbReference type="ARBA" id="ARBA00004429"/>
    </source>
</evidence>
<dbReference type="PANTHER" id="PTHR43549:SF3">
    <property type="entry name" value="MULTIDRUG RESISTANCE PROTEIN YPNP-RELATED"/>
    <property type="match status" value="1"/>
</dbReference>
<name>A0A1I7MVK6_9HYPH</name>
<feature type="transmembrane region" description="Helical" evidence="7">
    <location>
        <begin position="396"/>
        <end position="417"/>
    </location>
</feature>
<dbReference type="STRING" id="51670.SAMN04488557_0476"/>
<keyword evidence="2" id="KW-0813">Transport</keyword>
<feature type="transmembrane region" description="Helical" evidence="7">
    <location>
        <begin position="423"/>
        <end position="445"/>
    </location>
</feature>
<dbReference type="InterPro" id="IPR048279">
    <property type="entry name" value="MdtK-like"/>
</dbReference>
<keyword evidence="6 7" id="KW-0472">Membrane</keyword>
<evidence type="ECO:0000256" key="2">
    <source>
        <dbReference type="ARBA" id="ARBA00022448"/>
    </source>
</evidence>
<feature type="transmembrane region" description="Helical" evidence="7">
    <location>
        <begin position="104"/>
        <end position="125"/>
    </location>
</feature>
<evidence type="ECO:0000256" key="3">
    <source>
        <dbReference type="ARBA" id="ARBA00022475"/>
    </source>
</evidence>
<dbReference type="GO" id="GO:0015297">
    <property type="term" value="F:antiporter activity"/>
    <property type="evidence" value="ECO:0007669"/>
    <property type="project" value="InterPro"/>
</dbReference>
<keyword evidence="3" id="KW-1003">Cell membrane</keyword>
<keyword evidence="4 7" id="KW-0812">Transmembrane</keyword>
<dbReference type="EMBL" id="FPCH01000001">
    <property type="protein sequence ID" value="SFV26434.1"/>
    <property type="molecule type" value="Genomic_DNA"/>
</dbReference>
<dbReference type="InterPro" id="IPR052031">
    <property type="entry name" value="Membrane_Transporter-Flippase"/>
</dbReference>
<dbReference type="Proteomes" id="UP000199423">
    <property type="component" value="Unassembled WGS sequence"/>
</dbReference>
<evidence type="ECO:0000256" key="7">
    <source>
        <dbReference type="SAM" id="Phobius"/>
    </source>
</evidence>
<organism evidence="8 9">
    <name type="scientific">Hyphomicrobium facile</name>
    <dbReference type="NCBI Taxonomy" id="51670"/>
    <lineage>
        <taxon>Bacteria</taxon>
        <taxon>Pseudomonadati</taxon>
        <taxon>Pseudomonadota</taxon>
        <taxon>Alphaproteobacteria</taxon>
        <taxon>Hyphomicrobiales</taxon>
        <taxon>Hyphomicrobiaceae</taxon>
        <taxon>Hyphomicrobium</taxon>
    </lineage>
</organism>
<keyword evidence="5 7" id="KW-1133">Transmembrane helix</keyword>
<evidence type="ECO:0000256" key="6">
    <source>
        <dbReference type="ARBA" id="ARBA00023136"/>
    </source>
</evidence>
<dbReference type="PANTHER" id="PTHR43549">
    <property type="entry name" value="MULTIDRUG RESISTANCE PROTEIN YPNP-RELATED"/>
    <property type="match status" value="1"/>
</dbReference>
<dbReference type="OrthoDB" id="9806302at2"/>
<evidence type="ECO:0000313" key="8">
    <source>
        <dbReference type="EMBL" id="SFV26434.1"/>
    </source>
</evidence>
<feature type="transmembrane region" description="Helical" evidence="7">
    <location>
        <begin position="61"/>
        <end position="92"/>
    </location>
</feature>
<reference evidence="9" key="1">
    <citation type="submission" date="2016-10" db="EMBL/GenBank/DDBJ databases">
        <authorList>
            <person name="Varghese N."/>
            <person name="Submissions S."/>
        </authorList>
    </citation>
    <scope>NUCLEOTIDE SEQUENCE [LARGE SCALE GENOMIC DNA]</scope>
    <source>
        <strain evidence="9">DSM 1565</strain>
    </source>
</reference>